<dbReference type="PANTHER" id="PTHR12919">
    <property type="entry name" value="30S RIBOSOMAL PROTEIN S16"/>
    <property type="match status" value="1"/>
</dbReference>
<evidence type="ECO:0000313" key="6">
    <source>
        <dbReference type="Proteomes" id="UP000178815"/>
    </source>
</evidence>
<dbReference type="GO" id="GO:0015935">
    <property type="term" value="C:small ribosomal subunit"/>
    <property type="evidence" value="ECO:0007669"/>
    <property type="project" value="TreeGrafter"/>
</dbReference>
<dbReference type="InterPro" id="IPR000307">
    <property type="entry name" value="Ribosomal_bS16"/>
</dbReference>
<dbReference type="Gene3D" id="3.30.1320.10">
    <property type="match status" value="1"/>
</dbReference>
<dbReference type="GO" id="GO:0005737">
    <property type="term" value="C:cytoplasm"/>
    <property type="evidence" value="ECO:0007669"/>
    <property type="project" value="UniProtKB-ARBA"/>
</dbReference>
<dbReference type="Proteomes" id="UP000178815">
    <property type="component" value="Unassembled WGS sequence"/>
</dbReference>
<feature type="compositionally biased region" description="Acidic residues" evidence="4">
    <location>
        <begin position="140"/>
        <end position="161"/>
    </location>
</feature>
<dbReference type="GO" id="GO:0003735">
    <property type="term" value="F:structural constituent of ribosome"/>
    <property type="evidence" value="ECO:0007669"/>
    <property type="project" value="InterPro"/>
</dbReference>
<gene>
    <name evidence="3" type="primary">rpsP</name>
    <name evidence="5" type="ORF">A2678_02100</name>
</gene>
<feature type="compositionally biased region" description="Low complexity" evidence="4">
    <location>
        <begin position="162"/>
        <end position="174"/>
    </location>
</feature>
<dbReference type="GO" id="GO:0006412">
    <property type="term" value="P:translation"/>
    <property type="evidence" value="ECO:0007669"/>
    <property type="project" value="UniProtKB-UniRule"/>
</dbReference>
<keyword evidence="1 3" id="KW-0689">Ribosomal protein</keyword>
<dbReference type="Pfam" id="PF00886">
    <property type="entry name" value="Ribosomal_S16"/>
    <property type="match status" value="1"/>
</dbReference>
<dbReference type="HAMAP" id="MF_00385">
    <property type="entry name" value="Ribosomal_bS16"/>
    <property type="match status" value="1"/>
</dbReference>
<organism evidence="5 6">
    <name type="scientific">Candidatus Kaiserbacteria bacterium RIFCSPHIGHO2_01_FULL_53_31</name>
    <dbReference type="NCBI Taxonomy" id="1798481"/>
    <lineage>
        <taxon>Bacteria</taxon>
        <taxon>Candidatus Kaiseribacteriota</taxon>
    </lineage>
</organism>
<dbReference type="NCBIfam" id="TIGR00002">
    <property type="entry name" value="S16"/>
    <property type="match status" value="1"/>
</dbReference>
<keyword evidence="2 3" id="KW-0687">Ribonucleoprotein</keyword>
<comment type="caution">
    <text evidence="5">The sequence shown here is derived from an EMBL/GenBank/DDBJ whole genome shotgun (WGS) entry which is preliminary data.</text>
</comment>
<feature type="compositionally biased region" description="Basic and acidic residues" evidence="4">
    <location>
        <begin position="109"/>
        <end position="119"/>
    </location>
</feature>
<evidence type="ECO:0000313" key="5">
    <source>
        <dbReference type="EMBL" id="OGG48637.1"/>
    </source>
</evidence>
<dbReference type="PANTHER" id="PTHR12919:SF20">
    <property type="entry name" value="SMALL RIBOSOMAL SUBUNIT PROTEIN BS16M"/>
    <property type="match status" value="1"/>
</dbReference>
<evidence type="ECO:0000256" key="3">
    <source>
        <dbReference type="HAMAP-Rule" id="MF_00385"/>
    </source>
</evidence>
<name>A0A1F6CHZ9_9BACT</name>
<dbReference type="AlphaFoldDB" id="A0A1F6CHZ9"/>
<evidence type="ECO:0000256" key="4">
    <source>
        <dbReference type="SAM" id="MobiDB-lite"/>
    </source>
</evidence>
<dbReference type="EMBL" id="MFKU01000010">
    <property type="protein sequence ID" value="OGG48637.1"/>
    <property type="molecule type" value="Genomic_DNA"/>
</dbReference>
<dbReference type="STRING" id="1798481.A2678_02100"/>
<sequence length="174" mass="18454">MLMIRFQRIGRTNDPAFRIAVLEKERAAKTGNIVEQLGTYNPRSKALTLNEAKVKEWIAKGAQPTDSIRNLLINKGVLTGKKVNVLPKKTPQVDEEAVAAAAEAEKKTAAEAEAVKTESETALAAPAADEVSPMPTEAEVVAEAEPAAEEAPAETPAEEVPVEGTPATEETPAT</sequence>
<protein>
    <recommendedName>
        <fullName evidence="3">Small ribosomal subunit protein bS16</fullName>
    </recommendedName>
</protein>
<reference evidence="5 6" key="1">
    <citation type="journal article" date="2016" name="Nat. Commun.">
        <title>Thousands of microbial genomes shed light on interconnected biogeochemical processes in an aquifer system.</title>
        <authorList>
            <person name="Anantharaman K."/>
            <person name="Brown C.T."/>
            <person name="Hug L.A."/>
            <person name="Sharon I."/>
            <person name="Castelle C.J."/>
            <person name="Probst A.J."/>
            <person name="Thomas B.C."/>
            <person name="Singh A."/>
            <person name="Wilkins M.J."/>
            <person name="Karaoz U."/>
            <person name="Brodie E.L."/>
            <person name="Williams K.H."/>
            <person name="Hubbard S.S."/>
            <person name="Banfield J.F."/>
        </authorList>
    </citation>
    <scope>NUCLEOTIDE SEQUENCE [LARGE SCALE GENOMIC DNA]</scope>
</reference>
<proteinExistence type="inferred from homology"/>
<accession>A0A1F6CHZ9</accession>
<dbReference type="InterPro" id="IPR023803">
    <property type="entry name" value="Ribosomal_bS16_dom_sf"/>
</dbReference>
<dbReference type="SUPFAM" id="SSF54565">
    <property type="entry name" value="Ribosomal protein S16"/>
    <property type="match status" value="1"/>
</dbReference>
<feature type="region of interest" description="Disordered" evidence="4">
    <location>
        <begin position="109"/>
        <end position="174"/>
    </location>
</feature>
<evidence type="ECO:0000256" key="1">
    <source>
        <dbReference type="ARBA" id="ARBA00022980"/>
    </source>
</evidence>
<comment type="similarity">
    <text evidence="3">Belongs to the bacterial ribosomal protein bS16 family.</text>
</comment>
<evidence type="ECO:0000256" key="2">
    <source>
        <dbReference type="ARBA" id="ARBA00023274"/>
    </source>
</evidence>